<keyword evidence="3" id="KW-1185">Reference proteome</keyword>
<name>A0A2K8T5S5_9NOSO</name>
<dbReference type="EMBL" id="CP024787">
    <property type="protein sequence ID" value="AUB42980.1"/>
    <property type="molecule type" value="Genomic_DNA"/>
</dbReference>
<sequence>MLTTSALPSAATDNQYLAAALDTGNGYIKFATSNSEVLIPSLIKQVSDNNEYEYSASSKGALIEFVESDRSELNGTRWLVGQPAYKEFPDSHDRITDDRQNKLTYALQALCGCLAVAPHQKEWSLALASSIHDSQVYGAKLKEALNGSHSAKINGKLTTVNIRTLALDEGQGAIYYGIKRGILPRDAQTVLLDIGFGTTIIAVYNGATILRASRYVHPQGTGKLVQMIADHIETRAFCGGVSGDPLLVANCKHKRFKPQTRRF</sequence>
<dbReference type="RefSeq" id="WP_100903301.1">
    <property type="nucleotide sequence ID" value="NZ_CAWNNC010000003.1"/>
</dbReference>
<dbReference type="InterPro" id="IPR043129">
    <property type="entry name" value="ATPase_NBD"/>
</dbReference>
<dbReference type="Proteomes" id="UP000232003">
    <property type="component" value="Plasmid pNFSY02"/>
</dbReference>
<accession>A0A2K8T5S5</accession>
<dbReference type="SUPFAM" id="SSF53067">
    <property type="entry name" value="Actin-like ATPase domain"/>
    <property type="match status" value="1"/>
</dbReference>
<dbReference type="InterPro" id="IPR040607">
    <property type="entry name" value="ALP_N"/>
</dbReference>
<evidence type="ECO:0000259" key="1">
    <source>
        <dbReference type="Pfam" id="PF17989"/>
    </source>
</evidence>
<proteinExistence type="predicted"/>
<dbReference type="CDD" id="cd10227">
    <property type="entry name" value="ASKHA_NBD_ParM-like"/>
    <property type="match status" value="1"/>
</dbReference>
<feature type="domain" description="Actin-like protein N-terminal" evidence="1">
    <location>
        <begin position="20"/>
        <end position="164"/>
    </location>
</feature>
<organism evidence="2 3">
    <name type="scientific">Nostoc flagelliforme CCNUN1</name>
    <dbReference type="NCBI Taxonomy" id="2038116"/>
    <lineage>
        <taxon>Bacteria</taxon>
        <taxon>Bacillati</taxon>
        <taxon>Cyanobacteriota</taxon>
        <taxon>Cyanophyceae</taxon>
        <taxon>Nostocales</taxon>
        <taxon>Nostocaceae</taxon>
        <taxon>Nostoc</taxon>
    </lineage>
</organism>
<dbReference type="Gene3D" id="3.30.420.40">
    <property type="match status" value="1"/>
</dbReference>
<reference evidence="2 3" key="1">
    <citation type="submission" date="2017-11" db="EMBL/GenBank/DDBJ databases">
        <title>Complete genome of a free-living desiccation-tolerant cyanobacterium and its photosynthetic adaptation to extreme terrestrial habitat.</title>
        <authorList>
            <person name="Shang J."/>
        </authorList>
    </citation>
    <scope>NUCLEOTIDE SEQUENCE [LARGE SCALE GENOMIC DNA]</scope>
    <source>
        <strain evidence="2 3">CCNUN1</strain>
        <plasmid evidence="3">pnfsy02</plasmid>
    </source>
</reference>
<evidence type="ECO:0000313" key="3">
    <source>
        <dbReference type="Proteomes" id="UP000232003"/>
    </source>
</evidence>
<dbReference type="Pfam" id="PF17989">
    <property type="entry name" value="ALP_N"/>
    <property type="match status" value="1"/>
</dbReference>
<gene>
    <name evidence="2" type="ORF">COO91_09136</name>
</gene>
<evidence type="ECO:0000313" key="2">
    <source>
        <dbReference type="EMBL" id="AUB42980.1"/>
    </source>
</evidence>
<dbReference type="KEGG" id="nfl:COO91_09136"/>
<dbReference type="OrthoDB" id="526902at2"/>
<keyword evidence="2" id="KW-0614">Plasmid</keyword>
<protein>
    <submittedName>
        <fullName evidence="2">Molecular chaperone DnaK</fullName>
    </submittedName>
</protein>
<dbReference type="AlphaFoldDB" id="A0A2K8T5S5"/>
<geneLocation type="plasmid" evidence="3">
    <name>pnfsy02</name>
</geneLocation>